<dbReference type="Proteomes" id="UP000199652">
    <property type="component" value="Unassembled WGS sequence"/>
</dbReference>
<keyword evidence="8" id="KW-0472">Membrane</keyword>
<evidence type="ECO:0000256" key="6">
    <source>
        <dbReference type="PROSITE-ProRule" id="PRU01240"/>
    </source>
</evidence>
<dbReference type="PANTHER" id="PTHR43806:SF11">
    <property type="entry name" value="CEREVISIN-RELATED"/>
    <property type="match status" value="1"/>
</dbReference>
<evidence type="ECO:0000259" key="10">
    <source>
        <dbReference type="Pfam" id="PF00082"/>
    </source>
</evidence>
<feature type="signal peptide" evidence="9">
    <location>
        <begin position="1"/>
        <end position="28"/>
    </location>
</feature>
<dbReference type="InterPro" id="IPR006652">
    <property type="entry name" value="Kelch_1"/>
</dbReference>
<dbReference type="InterPro" id="IPR015500">
    <property type="entry name" value="Peptidase_S8_subtilisin-rel"/>
</dbReference>
<feature type="domain" description="Bacterial repeat" evidence="11">
    <location>
        <begin position="1060"/>
        <end position="1127"/>
    </location>
</feature>
<evidence type="ECO:0000259" key="11">
    <source>
        <dbReference type="Pfam" id="PF18998"/>
    </source>
</evidence>
<name>A0A1H3AKA1_EUBBA</name>
<evidence type="ECO:0000256" key="1">
    <source>
        <dbReference type="ARBA" id="ARBA00011073"/>
    </source>
</evidence>
<dbReference type="STRING" id="1528.SAMN04488579_10168"/>
<dbReference type="Pfam" id="PF01344">
    <property type="entry name" value="Kelch_1"/>
    <property type="match status" value="1"/>
</dbReference>
<sequence>MGRKGRYGLHIFLMMAVLGLVLSGSVLAASGDGVGARVIVCLRGDALSTYSLEDDLKWEPLMDVSTANTKTVDGDAGIAVMSEEAAPRALGASPENENLTLMLVTSDTLDNDTLIDTLEAREDVLFAEADTYTTLDETEGSRLGTEAAPRLETNWLNYKEGTDLSAFQWQLKNSGKITDGQTLNGQPVYDVGNTQALTGGNETIVAVMDTGIDYTNPNLTSQMYRFSEAQKAALGCDDYGYCAAAFKDNDIMDIAGHGTHCAGIVGANGANGISGVMKNQVKIVGVKVQEDNTGYIWVSSEIKGWNWLVKAKNAGVAVRAVNVSIGGNYVSQAEKMAVNAADVAGITTIFASGNDSKNVDLDLSDTGMANSGSVLNVNAMEASGKASSFTNYGKTQTDLYAPGSAILSTAAGNVRTFNAFSAAKDSARAVVYEGFENAGSTDDPDVNDGLDFHYYDESQTDGCGDAVAIGNNYYSGEHGLDISAEGAQTVTIVSNVANYSENPVVLRTLEMDEPLYRGYCVWSETGRVQVKCDFKLKDGSFSDTTAEDMGSYQWRNAGNSGNGGSALQQLPDNVDFEHFQMKITLTFGDTANTLHLDGIGLGTGLDSYTVYGGTSMAAPATTGAFALLASNHPDESSAKISGRILGGTLHRDLFAETCVSGGQLNIDKANTDPDPAIQTAVAEGQRGVLEGWFIGPDQGSVTIGGQNAEILTWMEDTDTTIGRITVKIPEGLTGAQMAVVTDTAGQSGSKQVSLPINGAYEDLSIPTGDAYDGIGIVGLAALGEDVYLLGGDVNTDATTLWRYDTAGNSWTNLGPTGIETSFFCQIVGHEGKLYMSAYGFDAQYIPVGQLWEYTPETQKWNQIKTSATLPAVATPVSYQSDLLLIGGEVSDEAQGLGLSNKILKIDVDTGVVTTAVELPEGLEQARVAVSGDKLAIAASTTQSGAPFFGTTDLNTVKRHNLPAVDAGQQMEMALGSTAEGFILTGIVSSSGGAWQDTWYFNPTSGSFEEAGKTLSTAKTFRNVGITLGNTFYVWGQSSQVADVSFFRKTTVPANYTLTPSVNDADMGSISPDQPVTLAEGQSQTFTATAKAGYRMDHWLVNGEVKPGSQTIEITADGNKTLEAVFVKENRNVSTTQSGSNAGTGITGTSNTPVIAIVLCLAAVAVIVAVIVVRRRKK</sequence>
<evidence type="ECO:0000256" key="8">
    <source>
        <dbReference type="SAM" id="Phobius"/>
    </source>
</evidence>
<dbReference type="GO" id="GO:0004252">
    <property type="term" value="F:serine-type endopeptidase activity"/>
    <property type="evidence" value="ECO:0007669"/>
    <property type="project" value="UniProtKB-UniRule"/>
</dbReference>
<dbReference type="PANTHER" id="PTHR43806">
    <property type="entry name" value="PEPTIDASE S8"/>
    <property type="match status" value="1"/>
</dbReference>
<dbReference type="SUPFAM" id="SSF117281">
    <property type="entry name" value="Kelch motif"/>
    <property type="match status" value="1"/>
</dbReference>
<reference evidence="13" key="1">
    <citation type="submission" date="2016-10" db="EMBL/GenBank/DDBJ databases">
        <authorList>
            <person name="Varghese N."/>
            <person name="Submissions S."/>
        </authorList>
    </citation>
    <scope>NUCLEOTIDE SEQUENCE [LARGE SCALE GENOMIC DNA]</scope>
    <source>
        <strain evidence="13">VPI 5359</strain>
    </source>
</reference>
<proteinExistence type="inferred from homology"/>
<dbReference type="AlphaFoldDB" id="A0A1H3AKA1"/>
<dbReference type="EMBL" id="FNOU01000001">
    <property type="protein sequence ID" value="SDX29871.1"/>
    <property type="molecule type" value="Genomic_DNA"/>
</dbReference>
<dbReference type="InterPro" id="IPR023827">
    <property type="entry name" value="Peptidase_S8_Asp-AS"/>
</dbReference>
<dbReference type="InterPro" id="IPR050131">
    <property type="entry name" value="Peptidase_S8_subtilisin-like"/>
</dbReference>
<dbReference type="PROSITE" id="PS00138">
    <property type="entry name" value="SUBTILASE_SER"/>
    <property type="match status" value="1"/>
</dbReference>
<evidence type="ECO:0000256" key="5">
    <source>
        <dbReference type="PIRSR" id="PIRSR615500-1"/>
    </source>
</evidence>
<accession>A0A1H3AKA1</accession>
<keyword evidence="3 6" id="KW-0378">Hydrolase</keyword>
<evidence type="ECO:0000256" key="9">
    <source>
        <dbReference type="SAM" id="SignalP"/>
    </source>
</evidence>
<dbReference type="Gene3D" id="3.40.50.200">
    <property type="entry name" value="Peptidase S8/S53 domain"/>
    <property type="match status" value="2"/>
</dbReference>
<evidence type="ECO:0000256" key="4">
    <source>
        <dbReference type="ARBA" id="ARBA00022825"/>
    </source>
</evidence>
<evidence type="ECO:0000313" key="13">
    <source>
        <dbReference type="Proteomes" id="UP000199652"/>
    </source>
</evidence>
<keyword evidence="8" id="KW-1133">Transmembrane helix</keyword>
<keyword evidence="4 6" id="KW-0720">Serine protease</keyword>
<dbReference type="InterPro" id="IPR036852">
    <property type="entry name" value="Peptidase_S8/S53_dom_sf"/>
</dbReference>
<dbReference type="Gene3D" id="2.120.10.80">
    <property type="entry name" value="Kelch-type beta propeller"/>
    <property type="match status" value="1"/>
</dbReference>
<keyword evidence="2 6" id="KW-0645">Protease</keyword>
<keyword evidence="13" id="KW-1185">Reference proteome</keyword>
<dbReference type="SUPFAM" id="SSF52743">
    <property type="entry name" value="Subtilisin-like"/>
    <property type="match status" value="1"/>
</dbReference>
<dbReference type="PROSITE" id="PS00137">
    <property type="entry name" value="SUBTILASE_HIS"/>
    <property type="match status" value="1"/>
</dbReference>
<dbReference type="InterPro" id="IPR022398">
    <property type="entry name" value="Peptidase_S8_His-AS"/>
</dbReference>
<dbReference type="GO" id="GO:0006508">
    <property type="term" value="P:proteolysis"/>
    <property type="evidence" value="ECO:0007669"/>
    <property type="project" value="UniProtKB-KW"/>
</dbReference>
<evidence type="ECO:0000256" key="3">
    <source>
        <dbReference type="ARBA" id="ARBA00022801"/>
    </source>
</evidence>
<feature type="active site" description="Charge relay system" evidence="5 6">
    <location>
        <position position="257"/>
    </location>
</feature>
<dbReference type="Pfam" id="PF00082">
    <property type="entry name" value="Peptidase_S8"/>
    <property type="match status" value="1"/>
</dbReference>
<dbReference type="InterPro" id="IPR015915">
    <property type="entry name" value="Kelch-typ_b-propeller"/>
</dbReference>
<dbReference type="InterPro" id="IPR000209">
    <property type="entry name" value="Peptidase_S8/S53_dom"/>
</dbReference>
<organism evidence="12 13">
    <name type="scientific">Eubacterium barkeri</name>
    <name type="common">Clostridium barkeri</name>
    <dbReference type="NCBI Taxonomy" id="1528"/>
    <lineage>
        <taxon>Bacteria</taxon>
        <taxon>Bacillati</taxon>
        <taxon>Bacillota</taxon>
        <taxon>Clostridia</taxon>
        <taxon>Eubacteriales</taxon>
        <taxon>Eubacteriaceae</taxon>
        <taxon>Eubacterium</taxon>
    </lineage>
</organism>
<evidence type="ECO:0000313" key="12">
    <source>
        <dbReference type="EMBL" id="SDX29871.1"/>
    </source>
</evidence>
<feature type="active site" description="Charge relay system" evidence="5 6">
    <location>
        <position position="615"/>
    </location>
</feature>
<evidence type="ECO:0000256" key="2">
    <source>
        <dbReference type="ARBA" id="ARBA00022670"/>
    </source>
</evidence>
<feature type="domain" description="Peptidase S8/S53" evidence="10">
    <location>
        <begin position="200"/>
        <end position="409"/>
    </location>
</feature>
<dbReference type="InterPro" id="IPR023828">
    <property type="entry name" value="Peptidase_S8_Ser-AS"/>
</dbReference>
<feature type="chain" id="PRO_5011569876" evidence="9">
    <location>
        <begin position="29"/>
        <end position="1177"/>
    </location>
</feature>
<evidence type="ECO:0000256" key="7">
    <source>
        <dbReference type="RuleBase" id="RU003355"/>
    </source>
</evidence>
<dbReference type="PROSITE" id="PS51892">
    <property type="entry name" value="SUBTILASE"/>
    <property type="match status" value="1"/>
</dbReference>
<gene>
    <name evidence="12" type="ORF">SAMN04488579_10168</name>
</gene>
<dbReference type="PRINTS" id="PR00723">
    <property type="entry name" value="SUBTILISIN"/>
</dbReference>
<keyword evidence="9" id="KW-0732">Signal</keyword>
<feature type="active site" description="Charge relay system" evidence="5 6">
    <location>
        <position position="209"/>
    </location>
</feature>
<comment type="similarity">
    <text evidence="1 6 7">Belongs to the peptidase S8 family.</text>
</comment>
<dbReference type="Pfam" id="PF18998">
    <property type="entry name" value="Flg_new_2"/>
    <property type="match status" value="1"/>
</dbReference>
<feature type="transmembrane region" description="Helical" evidence="8">
    <location>
        <begin position="1153"/>
        <end position="1172"/>
    </location>
</feature>
<protein>
    <submittedName>
        <fullName evidence="12">Subtilase family protein</fullName>
    </submittedName>
</protein>
<keyword evidence="8" id="KW-0812">Transmembrane</keyword>
<dbReference type="InterPro" id="IPR044060">
    <property type="entry name" value="Bacterial_rp_domain"/>
</dbReference>
<dbReference type="PROSITE" id="PS00136">
    <property type="entry name" value="SUBTILASE_ASP"/>
    <property type="match status" value="1"/>
</dbReference>